<dbReference type="InterPro" id="IPR013106">
    <property type="entry name" value="Ig_V-set"/>
</dbReference>
<dbReference type="GO" id="GO:0019815">
    <property type="term" value="C:B cell receptor complex"/>
    <property type="evidence" value="ECO:0007669"/>
    <property type="project" value="TreeGrafter"/>
</dbReference>
<keyword evidence="4" id="KW-1185">Reference proteome</keyword>
<dbReference type="GO" id="GO:0050853">
    <property type="term" value="P:B cell receptor signaling pathway"/>
    <property type="evidence" value="ECO:0007669"/>
    <property type="project" value="TreeGrafter"/>
</dbReference>
<proteinExistence type="predicted"/>
<feature type="domain" description="Ig-like" evidence="2">
    <location>
        <begin position="3"/>
        <end position="100"/>
    </location>
</feature>
<dbReference type="PANTHER" id="PTHR14334:SF3">
    <property type="entry name" value="TRANSMEMBRANE AND IMMUNOGLOBULIN DOMAIN CONTAINING 2"/>
    <property type="match status" value="1"/>
</dbReference>
<dbReference type="CDD" id="cd00096">
    <property type="entry name" value="Ig"/>
    <property type="match status" value="1"/>
</dbReference>
<name>A0A7K5KGT4_9TYRA</name>
<organism evidence="3 4">
    <name type="scientific">Mionectes macconnelli</name>
    <name type="common">McConnell's flycatcher</name>
    <dbReference type="NCBI Taxonomy" id="254557"/>
    <lineage>
        <taxon>Eukaryota</taxon>
        <taxon>Metazoa</taxon>
        <taxon>Chordata</taxon>
        <taxon>Craniata</taxon>
        <taxon>Vertebrata</taxon>
        <taxon>Euteleostomi</taxon>
        <taxon>Archelosauria</taxon>
        <taxon>Archosauria</taxon>
        <taxon>Dinosauria</taxon>
        <taxon>Saurischia</taxon>
        <taxon>Theropoda</taxon>
        <taxon>Coelurosauria</taxon>
        <taxon>Aves</taxon>
        <taxon>Neognathae</taxon>
        <taxon>Neoaves</taxon>
        <taxon>Telluraves</taxon>
        <taxon>Australaves</taxon>
        <taxon>Passeriformes</taxon>
        <taxon>Tyrannidae</taxon>
        <taxon>Mionectes</taxon>
    </lineage>
</organism>
<feature type="non-terminal residue" evidence="3">
    <location>
        <position position="1"/>
    </location>
</feature>
<reference evidence="3 4" key="1">
    <citation type="submission" date="2019-09" db="EMBL/GenBank/DDBJ databases">
        <title>Bird 10,000 Genomes (B10K) Project - Family phase.</title>
        <authorList>
            <person name="Zhang G."/>
        </authorList>
    </citation>
    <scope>NUCLEOTIDE SEQUENCE [LARGE SCALE GENOMIC DNA]</scope>
    <source>
        <strain evidence="3">B10K-DU-003-16</strain>
        <tissue evidence="3">Mixed tissue sample</tissue>
    </source>
</reference>
<dbReference type="Pfam" id="PF07686">
    <property type="entry name" value="V-set"/>
    <property type="match status" value="1"/>
</dbReference>
<evidence type="ECO:0000256" key="1">
    <source>
        <dbReference type="ARBA" id="ARBA00023319"/>
    </source>
</evidence>
<comment type="caution">
    <text evidence="3">The sequence shown here is derived from an EMBL/GenBank/DDBJ whole genome shotgun (WGS) entry which is preliminary data.</text>
</comment>
<dbReference type="Proteomes" id="UP000525714">
    <property type="component" value="Unassembled WGS sequence"/>
</dbReference>
<evidence type="ECO:0000313" key="3">
    <source>
        <dbReference type="EMBL" id="NWT05426.1"/>
    </source>
</evidence>
<dbReference type="InterPro" id="IPR007110">
    <property type="entry name" value="Ig-like_dom"/>
</dbReference>
<gene>
    <name evidence="3" type="primary">Tmigd2</name>
    <name evidence="3" type="ORF">MIOMAC_R15748</name>
</gene>
<evidence type="ECO:0000259" key="2">
    <source>
        <dbReference type="PROSITE" id="PS50835"/>
    </source>
</evidence>
<dbReference type="PANTHER" id="PTHR14334">
    <property type="entry name" value="B-CELL ANTIGEN RECEPTOR COMPLEX-ASSOCIATED PROTEIN"/>
    <property type="match status" value="1"/>
</dbReference>
<dbReference type="InterPro" id="IPR013783">
    <property type="entry name" value="Ig-like_fold"/>
</dbReference>
<sequence>GALRVLQTPAEVRVAEGDTVALRCRVEADEPWGQLRMEWVRTGGHGVLCAARLDPLTPEPRDPCAPPFQLSWRPPRATLSLPPVRGNDSGRYLCRVTLEI</sequence>
<dbReference type="EMBL" id="VYZC01000837">
    <property type="protein sequence ID" value="NWT05426.1"/>
    <property type="molecule type" value="Genomic_DNA"/>
</dbReference>
<dbReference type="PROSITE" id="PS50835">
    <property type="entry name" value="IG_LIKE"/>
    <property type="match status" value="1"/>
</dbReference>
<accession>A0A7K5KGT4</accession>
<dbReference type="GO" id="GO:0009897">
    <property type="term" value="C:external side of plasma membrane"/>
    <property type="evidence" value="ECO:0007669"/>
    <property type="project" value="TreeGrafter"/>
</dbReference>
<evidence type="ECO:0000313" key="4">
    <source>
        <dbReference type="Proteomes" id="UP000525714"/>
    </source>
</evidence>
<protein>
    <submittedName>
        <fullName evidence="3">TMIG2 protein</fullName>
    </submittedName>
</protein>
<dbReference type="InterPro" id="IPR036179">
    <property type="entry name" value="Ig-like_dom_sf"/>
</dbReference>
<dbReference type="GO" id="GO:0030183">
    <property type="term" value="P:B cell differentiation"/>
    <property type="evidence" value="ECO:0007669"/>
    <property type="project" value="TreeGrafter"/>
</dbReference>
<dbReference type="Gene3D" id="2.60.40.10">
    <property type="entry name" value="Immunoglobulins"/>
    <property type="match status" value="1"/>
</dbReference>
<dbReference type="SUPFAM" id="SSF48726">
    <property type="entry name" value="Immunoglobulin"/>
    <property type="match status" value="1"/>
</dbReference>
<feature type="non-terminal residue" evidence="3">
    <location>
        <position position="100"/>
    </location>
</feature>
<keyword evidence="1" id="KW-0393">Immunoglobulin domain</keyword>
<dbReference type="AlphaFoldDB" id="A0A7K5KGT4"/>